<dbReference type="EMBL" id="JACPNR010000004">
    <property type="protein sequence ID" value="MBI2677455.1"/>
    <property type="molecule type" value="Genomic_DNA"/>
</dbReference>
<name>A0A932EPX6_9BACT</name>
<sequence length="82" mass="9278">MFKPEKYLAEHPVSFPFLLDEDRKITKQYGIHHRLGLDAINIARPATFVVHSTGLIRFLYVGTNQTDRAPVETAIAALEQAK</sequence>
<comment type="caution">
    <text evidence="2">The sequence shown here is derived from an EMBL/GenBank/DDBJ whole genome shotgun (WGS) entry which is preliminary data.</text>
</comment>
<protein>
    <submittedName>
        <fullName evidence="2">Redoxin family protein</fullName>
    </submittedName>
</protein>
<gene>
    <name evidence="2" type="ORF">HYX28_01595</name>
</gene>
<evidence type="ECO:0000259" key="1">
    <source>
        <dbReference type="Pfam" id="PF08534"/>
    </source>
</evidence>
<dbReference type="Pfam" id="PF08534">
    <property type="entry name" value="Redoxin"/>
    <property type="match status" value="1"/>
</dbReference>
<accession>A0A932EPX6</accession>
<organism evidence="2 3">
    <name type="scientific">Candidatus Korobacter versatilis</name>
    <dbReference type="NCBI Taxonomy" id="658062"/>
    <lineage>
        <taxon>Bacteria</taxon>
        <taxon>Pseudomonadati</taxon>
        <taxon>Acidobacteriota</taxon>
        <taxon>Terriglobia</taxon>
        <taxon>Terriglobales</taxon>
        <taxon>Candidatus Korobacteraceae</taxon>
        <taxon>Candidatus Korobacter</taxon>
    </lineage>
</organism>
<dbReference type="SUPFAM" id="SSF52833">
    <property type="entry name" value="Thioredoxin-like"/>
    <property type="match status" value="1"/>
</dbReference>
<dbReference type="GO" id="GO:0016491">
    <property type="term" value="F:oxidoreductase activity"/>
    <property type="evidence" value="ECO:0007669"/>
    <property type="project" value="InterPro"/>
</dbReference>
<dbReference type="AlphaFoldDB" id="A0A932EPX6"/>
<dbReference type="Proteomes" id="UP000779809">
    <property type="component" value="Unassembled WGS sequence"/>
</dbReference>
<proteinExistence type="predicted"/>
<evidence type="ECO:0000313" key="2">
    <source>
        <dbReference type="EMBL" id="MBI2677455.1"/>
    </source>
</evidence>
<reference evidence="2" key="1">
    <citation type="submission" date="2020-07" db="EMBL/GenBank/DDBJ databases">
        <title>Huge and variable diversity of episymbiotic CPR bacteria and DPANN archaea in groundwater ecosystems.</title>
        <authorList>
            <person name="He C.Y."/>
            <person name="Keren R."/>
            <person name="Whittaker M."/>
            <person name="Farag I.F."/>
            <person name="Doudna J."/>
            <person name="Cate J.H.D."/>
            <person name="Banfield J.F."/>
        </authorList>
    </citation>
    <scope>NUCLEOTIDE SEQUENCE</scope>
    <source>
        <strain evidence="2">NC_groundwater_580_Pr5_B-0.1um_64_19</strain>
    </source>
</reference>
<dbReference type="InterPro" id="IPR013740">
    <property type="entry name" value="Redoxin"/>
</dbReference>
<feature type="domain" description="Redoxin" evidence="1">
    <location>
        <begin position="5"/>
        <end position="75"/>
    </location>
</feature>
<dbReference type="Gene3D" id="3.40.30.10">
    <property type="entry name" value="Glutaredoxin"/>
    <property type="match status" value="1"/>
</dbReference>
<evidence type="ECO:0000313" key="3">
    <source>
        <dbReference type="Proteomes" id="UP000779809"/>
    </source>
</evidence>
<dbReference type="InterPro" id="IPR036249">
    <property type="entry name" value="Thioredoxin-like_sf"/>
</dbReference>